<sequence>MAIRALKKNGTSLIDVRNRVTHVSEAKAKAVVRETHVRLRLPRAGRPVCSLSMMNPGKELALVVVGSANADIYVEVERVPKEGETIAARSGHTLPGGKGANQAASAARLSHPTFFIGQVGNDAHGMLLKDALSSCHVHLDYLNTVAAPTGHAVVMLQPAGQNSIIIVGGANVYWPTLEDGISPLSTTAQEAIRQAGIVLLQREVPDSLNLEVAKIARNAHVPVILDAGGMEGPIPEDLLKFVDIFSPNETELARITGASTDTIDQVIEAARKCHELGVIQVLVKLGAQGSVLVAEGSPPIIQAAIPTPVVVDTTGAGDTFTAAFAVALVQGQSAADSLRFAAAAASLCVQIKGAIPSMPDRAAVLELLRSVYPSAD</sequence>
<feature type="domain" description="Carbohydrate kinase PfkB" evidence="13">
    <location>
        <begin position="62"/>
        <end position="360"/>
    </location>
</feature>
<feature type="binding site" evidence="12">
    <location>
        <begin position="284"/>
        <end position="289"/>
    </location>
    <ligand>
        <name>ATP</name>
        <dbReference type="ChEBI" id="CHEBI:30616"/>
    </ligand>
</feature>
<evidence type="ECO:0000256" key="2">
    <source>
        <dbReference type="ARBA" id="ARBA00012035"/>
    </source>
</evidence>
<evidence type="ECO:0000256" key="10">
    <source>
        <dbReference type="ARBA" id="ARBA00022958"/>
    </source>
</evidence>
<feature type="active site" description="Proton acceptor" evidence="12">
    <location>
        <position position="318"/>
    </location>
</feature>
<comment type="subcellular location">
    <subcellularLocation>
        <location evidence="12">Cytoplasm</location>
    </subcellularLocation>
    <subcellularLocation>
        <location evidence="12">Nucleus</location>
    </subcellularLocation>
</comment>
<comment type="activity regulation">
    <text evidence="12">Activated by a monovalent cation that binds near, but not in, the active site. The most likely occupant of the site in vivo is potassium. Ion binding induces a conformational change that may alter substrate affinity.</text>
</comment>
<feature type="binding site" evidence="12">
    <location>
        <position position="351"/>
    </location>
    <ligand>
        <name>K(+)</name>
        <dbReference type="ChEBI" id="CHEBI:29103"/>
    </ligand>
</feature>
<evidence type="ECO:0000313" key="14">
    <source>
        <dbReference type="EMBL" id="JAG98127.1"/>
    </source>
</evidence>
<evidence type="ECO:0000256" key="8">
    <source>
        <dbReference type="ARBA" id="ARBA00022840"/>
    </source>
</evidence>
<feature type="binding site" evidence="12">
    <location>
        <position position="312"/>
    </location>
    <ligand>
        <name>K(+)</name>
        <dbReference type="ChEBI" id="CHEBI:29103"/>
    </ligand>
</feature>
<feature type="binding site" evidence="12">
    <location>
        <begin position="69"/>
        <end position="71"/>
    </location>
    <ligand>
        <name>substrate</name>
    </ligand>
</feature>
<keyword evidence="4 12" id="KW-0808">Transferase</keyword>
<feature type="binding site" evidence="12">
    <location>
        <begin position="97"/>
        <end position="101"/>
    </location>
    <ligand>
        <name>substrate</name>
    </ligand>
</feature>
<dbReference type="PANTHER" id="PTHR10584:SF166">
    <property type="entry name" value="RIBOKINASE"/>
    <property type="match status" value="1"/>
</dbReference>
<comment type="function">
    <text evidence="12">Catalyzes the phosphorylation of ribose at O-5 in a reaction requiring ATP and magnesium. The resulting D-ribose-5-phosphate can then be used either for sythesis of nucleotides, histidine, and tryptophan, or as a component of the pentose phosphate pathway.</text>
</comment>
<evidence type="ECO:0000256" key="6">
    <source>
        <dbReference type="ARBA" id="ARBA00022741"/>
    </source>
</evidence>
<dbReference type="CDD" id="cd01174">
    <property type="entry name" value="ribokinase"/>
    <property type="match status" value="1"/>
</dbReference>
<dbReference type="EMBL" id="GCKF01028062">
    <property type="protein sequence ID" value="JAG98127.1"/>
    <property type="molecule type" value="Transcribed_RNA"/>
</dbReference>
<dbReference type="GO" id="GO:0005634">
    <property type="term" value="C:nucleus"/>
    <property type="evidence" value="ECO:0007669"/>
    <property type="project" value="UniProtKB-SubCell"/>
</dbReference>
<evidence type="ECO:0000259" key="13">
    <source>
        <dbReference type="Pfam" id="PF00294"/>
    </source>
</evidence>
<dbReference type="SUPFAM" id="SSF53613">
    <property type="entry name" value="Ribokinase-like"/>
    <property type="match status" value="1"/>
</dbReference>
<dbReference type="InterPro" id="IPR002139">
    <property type="entry name" value="Ribo/fructo_kinase"/>
</dbReference>
<dbReference type="GO" id="GO:0005524">
    <property type="term" value="F:ATP binding"/>
    <property type="evidence" value="ECO:0007669"/>
    <property type="project" value="UniProtKB-UniRule"/>
</dbReference>
<dbReference type="Gene3D" id="3.40.1190.20">
    <property type="match status" value="1"/>
</dbReference>
<feature type="binding site" evidence="12">
    <location>
        <position position="353"/>
    </location>
    <ligand>
        <name>K(+)</name>
        <dbReference type="ChEBI" id="CHEBI:29103"/>
    </ligand>
</feature>
<comment type="similarity">
    <text evidence="1">Belongs to the carbohydrate kinase pfkB family.</text>
</comment>
<proteinExistence type="inferred from homology"/>
<comment type="catalytic activity">
    <reaction evidence="12">
        <text>D-ribose + ATP = D-ribose 5-phosphate + ADP + H(+)</text>
        <dbReference type="Rhea" id="RHEA:13697"/>
        <dbReference type="ChEBI" id="CHEBI:15378"/>
        <dbReference type="ChEBI" id="CHEBI:30616"/>
        <dbReference type="ChEBI" id="CHEBI:47013"/>
        <dbReference type="ChEBI" id="CHEBI:78346"/>
        <dbReference type="ChEBI" id="CHEBI:456216"/>
        <dbReference type="EC" id="2.7.1.15"/>
    </reaction>
</comment>
<dbReference type="Pfam" id="PF00294">
    <property type="entry name" value="PfkB"/>
    <property type="match status" value="1"/>
</dbReference>
<comment type="subunit">
    <text evidence="12">Homodimer.</text>
</comment>
<organism evidence="14">
    <name type="scientific">Araucaria cunninghamii</name>
    <name type="common">Hoop pine</name>
    <name type="synonym">Moreton Bay pine</name>
    <dbReference type="NCBI Taxonomy" id="56994"/>
    <lineage>
        <taxon>Eukaryota</taxon>
        <taxon>Viridiplantae</taxon>
        <taxon>Streptophyta</taxon>
        <taxon>Embryophyta</taxon>
        <taxon>Tracheophyta</taxon>
        <taxon>Spermatophyta</taxon>
        <taxon>Pinopsida</taxon>
        <taxon>Pinidae</taxon>
        <taxon>Conifers II</taxon>
        <taxon>Araucariales</taxon>
        <taxon>Araucariaceae</taxon>
        <taxon>Araucaria</taxon>
    </lineage>
</organism>
<evidence type="ECO:0000256" key="7">
    <source>
        <dbReference type="ARBA" id="ARBA00022777"/>
    </source>
</evidence>
<dbReference type="GO" id="GO:0019303">
    <property type="term" value="P:D-ribose catabolic process"/>
    <property type="evidence" value="ECO:0007669"/>
    <property type="project" value="UniProtKB-UniRule"/>
</dbReference>
<dbReference type="AlphaFoldDB" id="A0A0D6R2R4"/>
<accession>A0A0D6R2R4</accession>
<dbReference type="InterPro" id="IPR002173">
    <property type="entry name" value="Carboh/pur_kinase_PfkB_CS"/>
</dbReference>
<evidence type="ECO:0000256" key="9">
    <source>
        <dbReference type="ARBA" id="ARBA00022842"/>
    </source>
</evidence>
<dbReference type="PANTHER" id="PTHR10584">
    <property type="entry name" value="SUGAR KINASE"/>
    <property type="match status" value="1"/>
</dbReference>
<feature type="binding site" evidence="12">
    <location>
        <position position="348"/>
    </location>
    <ligand>
        <name>K(+)</name>
        <dbReference type="ChEBI" id="CHEBI:29103"/>
    </ligand>
</feature>
<keyword evidence="10 12" id="KW-0630">Potassium</keyword>
<evidence type="ECO:0000256" key="11">
    <source>
        <dbReference type="ARBA" id="ARBA00023277"/>
    </source>
</evidence>
<dbReference type="InterPro" id="IPR011877">
    <property type="entry name" value="Ribokinase"/>
</dbReference>
<keyword evidence="12" id="KW-0963">Cytoplasm</keyword>
<feature type="binding site" evidence="12">
    <location>
        <position position="248"/>
    </location>
    <ligand>
        <name>ATP</name>
        <dbReference type="ChEBI" id="CHEBI:30616"/>
    </ligand>
</feature>
<dbReference type="EC" id="2.7.1.15" evidence="2 12"/>
<dbReference type="PROSITE" id="PS00584">
    <property type="entry name" value="PFKB_KINASES_2"/>
    <property type="match status" value="1"/>
</dbReference>
<feature type="binding site" evidence="12">
    <location>
        <begin position="317"/>
        <end position="318"/>
    </location>
    <ligand>
        <name>ATP</name>
        <dbReference type="ChEBI" id="CHEBI:30616"/>
    </ligand>
</feature>
<keyword evidence="9 12" id="KW-0460">Magnesium</keyword>
<dbReference type="PRINTS" id="PR00990">
    <property type="entry name" value="RIBOKINASE"/>
</dbReference>
<dbReference type="FunFam" id="3.40.1190.20:FF:000029">
    <property type="entry name" value="Ribokinase"/>
    <property type="match status" value="1"/>
</dbReference>
<reference evidence="14" key="1">
    <citation type="submission" date="2015-03" db="EMBL/GenBank/DDBJ databases">
        <title>A transcriptome of Araucaria cunninghamii, an australian fine timber species.</title>
        <authorList>
            <person name="Jing Yi C.J.Y."/>
            <person name="Yin San L.Y.S."/>
            <person name="Abdul Karim S.S."/>
            <person name="Wan Azmi N.N."/>
            <person name="Hercus R.R."/>
            <person name="Croft L.L."/>
        </authorList>
    </citation>
    <scope>NUCLEOTIDE SEQUENCE</scope>
    <source>
        <strain evidence="14">MI0301</strain>
        <tissue evidence="14">Leaf</tissue>
    </source>
</reference>
<keyword evidence="8 12" id="KW-0067">ATP-binding</keyword>
<name>A0A0D6R2R4_ARACU</name>
<keyword evidence="5 12" id="KW-0479">Metal-binding</keyword>
<evidence type="ECO:0000256" key="4">
    <source>
        <dbReference type="ARBA" id="ARBA00022679"/>
    </source>
</evidence>
<keyword evidence="12" id="KW-0539">Nucleus</keyword>
<feature type="binding site" evidence="12">
    <location>
        <position position="357"/>
    </location>
    <ligand>
        <name>K(+)</name>
        <dbReference type="ChEBI" id="CHEBI:29103"/>
    </ligand>
</feature>
<keyword evidence="7 12" id="KW-0418">Kinase</keyword>
<keyword evidence="6 12" id="KW-0547">Nucleotide-binding</keyword>
<evidence type="ECO:0000256" key="1">
    <source>
        <dbReference type="ARBA" id="ARBA00005380"/>
    </source>
</evidence>
<comment type="caution">
    <text evidence="12">Lacks conserved residue(s) required for the propagation of feature annotation.</text>
</comment>
<comment type="cofactor">
    <cofactor evidence="12">
        <name>Mg(2+)</name>
        <dbReference type="ChEBI" id="CHEBI:18420"/>
    </cofactor>
    <text evidence="12">Requires a divalent cation, most likely magnesium in vivo, as an electrophilic catalyst to aid phosphoryl group transfer. It is the chelate of the metal and the nucleotide that is the actual substrate.</text>
</comment>
<protein>
    <recommendedName>
        <fullName evidence="3 12">Ribokinase</fullName>
        <shortName evidence="12">RK</shortName>
        <ecNumber evidence="2 12">2.7.1.15</ecNumber>
    </recommendedName>
</protein>
<feature type="binding site" evidence="12">
    <location>
        <position position="314"/>
    </location>
    <ligand>
        <name>K(+)</name>
        <dbReference type="ChEBI" id="CHEBI:29103"/>
    </ligand>
</feature>
<dbReference type="UniPathway" id="UPA00916">
    <property type="reaction ID" value="UER00889"/>
</dbReference>
<dbReference type="GO" id="GO:0005737">
    <property type="term" value="C:cytoplasm"/>
    <property type="evidence" value="ECO:0007669"/>
    <property type="project" value="UniProtKB-SubCell"/>
</dbReference>
<dbReference type="InterPro" id="IPR029056">
    <property type="entry name" value="Ribokinase-like"/>
</dbReference>
<dbReference type="HAMAP" id="MF_01987">
    <property type="entry name" value="Ribokinase"/>
    <property type="match status" value="1"/>
</dbReference>
<comment type="pathway">
    <text evidence="12">Carbohydrate metabolism; D-ribose degradation; D-ribose 5-phosphate from beta-D-ribopyranose: step 2/2.</text>
</comment>
<dbReference type="InterPro" id="IPR011611">
    <property type="entry name" value="PfkB_dom"/>
</dbReference>
<evidence type="ECO:0000256" key="3">
    <source>
        <dbReference type="ARBA" id="ARBA00016943"/>
    </source>
</evidence>
<feature type="binding site" evidence="12">
    <location>
        <position position="203"/>
    </location>
    <ligand>
        <name>substrate</name>
    </ligand>
</feature>
<keyword evidence="11 12" id="KW-0119">Carbohydrate metabolism</keyword>
<dbReference type="GO" id="GO:0004747">
    <property type="term" value="F:ribokinase activity"/>
    <property type="evidence" value="ECO:0007669"/>
    <property type="project" value="UniProtKB-UniRule"/>
</dbReference>
<comment type="similarity">
    <text evidence="12">Belongs to the carbohydrate kinase PfkB family. Ribokinase subfamily.</text>
</comment>
<evidence type="ECO:0000256" key="12">
    <source>
        <dbReference type="HAMAP-Rule" id="MF_03215"/>
    </source>
</evidence>
<evidence type="ECO:0000256" key="5">
    <source>
        <dbReference type="ARBA" id="ARBA00022723"/>
    </source>
</evidence>
<feature type="binding site" evidence="12">
    <location>
        <position position="318"/>
    </location>
    <ligand>
        <name>substrate</name>
    </ligand>
</feature>
<dbReference type="GO" id="GO:0046872">
    <property type="term" value="F:metal ion binding"/>
    <property type="evidence" value="ECO:0007669"/>
    <property type="project" value="UniProtKB-KW"/>
</dbReference>